<proteinExistence type="predicted"/>
<dbReference type="AlphaFoldDB" id="A0AAV2RW39"/>
<reference evidence="1 2" key="1">
    <citation type="submission" date="2024-05" db="EMBL/GenBank/DDBJ databases">
        <authorList>
            <person name="Wallberg A."/>
        </authorList>
    </citation>
    <scope>NUCLEOTIDE SEQUENCE [LARGE SCALE GENOMIC DNA]</scope>
</reference>
<dbReference type="EMBL" id="CAXKWB010033714">
    <property type="protein sequence ID" value="CAL4143597.1"/>
    <property type="molecule type" value="Genomic_DNA"/>
</dbReference>
<protein>
    <recommendedName>
        <fullName evidence="3">Snake toxin/toxin-like domain-containing protein</fullName>
    </recommendedName>
</protein>
<accession>A0AAV2RW39</accession>
<evidence type="ECO:0008006" key="3">
    <source>
        <dbReference type="Google" id="ProtNLM"/>
    </source>
</evidence>
<comment type="caution">
    <text evidence="1">The sequence shown here is derived from an EMBL/GenBank/DDBJ whole genome shotgun (WGS) entry which is preliminary data.</text>
</comment>
<gene>
    <name evidence="1" type="ORF">MNOR_LOCUS29307</name>
</gene>
<name>A0AAV2RW39_MEGNR</name>
<evidence type="ECO:0000313" key="1">
    <source>
        <dbReference type="EMBL" id="CAL4143597.1"/>
    </source>
</evidence>
<dbReference type="Proteomes" id="UP001497623">
    <property type="component" value="Unassembled WGS sequence"/>
</dbReference>
<keyword evidence="2" id="KW-1185">Reference proteome</keyword>
<feature type="non-terminal residue" evidence="1">
    <location>
        <position position="1"/>
    </location>
</feature>
<sequence length="149" mass="16533">DALRVTRQTLQPGKKLLKCYSCKLDFKKSAYNRTNGCIGQPKNFTGQTPHLVDPDYLVTCGVKDYYCKVERVEVMNVLVSLSRECTDVCHYGCRPKGFGIHTETCTQCCNTTGCNNGYPKSQAATTACKTEFFIHAALIFVATLLPSVM</sequence>
<organism evidence="1 2">
    <name type="scientific">Meganyctiphanes norvegica</name>
    <name type="common">Northern krill</name>
    <name type="synonym">Thysanopoda norvegica</name>
    <dbReference type="NCBI Taxonomy" id="48144"/>
    <lineage>
        <taxon>Eukaryota</taxon>
        <taxon>Metazoa</taxon>
        <taxon>Ecdysozoa</taxon>
        <taxon>Arthropoda</taxon>
        <taxon>Crustacea</taxon>
        <taxon>Multicrustacea</taxon>
        <taxon>Malacostraca</taxon>
        <taxon>Eumalacostraca</taxon>
        <taxon>Eucarida</taxon>
        <taxon>Euphausiacea</taxon>
        <taxon>Euphausiidae</taxon>
        <taxon>Meganyctiphanes</taxon>
    </lineage>
</organism>
<dbReference type="CDD" id="cd00117">
    <property type="entry name" value="TFP"/>
    <property type="match status" value="1"/>
</dbReference>
<evidence type="ECO:0000313" key="2">
    <source>
        <dbReference type="Proteomes" id="UP001497623"/>
    </source>
</evidence>